<dbReference type="OrthoDB" id="2964978at2"/>
<evidence type="ECO:0000313" key="2">
    <source>
        <dbReference type="Proteomes" id="UP000077134"/>
    </source>
</evidence>
<comment type="caution">
    <text evidence="1">The sequence shown here is derived from an EMBL/GenBank/DDBJ whole genome shotgun (WGS) entry which is preliminary data.</text>
</comment>
<name>A0A167AQY4_9BACL</name>
<dbReference type="EMBL" id="LSFN01000041">
    <property type="protein sequence ID" value="OAB71331.1"/>
    <property type="molecule type" value="Genomic_DNA"/>
</dbReference>
<dbReference type="STRING" id="1763538.LPB68_17075"/>
<proteinExistence type="predicted"/>
<keyword evidence="2" id="KW-1185">Reference proteome</keyword>
<sequence>MSDPTVYENLKVAIENHLYDLDNLEGTILITHRRDRMEMSVMGREFALQCVLPEHRDITAEISLEALLQDLAAEILELPGEKPACTLRLRFYMQIQNVEIECRAINEILKQIWKSEIEASQTLSYKYGQEQPFHMNIIEVIFGRKINEEQMEDIPELIDHMIQTLQELKQLQLA</sequence>
<dbReference type="AlphaFoldDB" id="A0A167AQY4"/>
<accession>A0A167AQY4</accession>
<dbReference type="KEGG" id="pcx:LPB68_17075"/>
<evidence type="ECO:0000313" key="1">
    <source>
        <dbReference type="EMBL" id="OAB71331.1"/>
    </source>
</evidence>
<protein>
    <submittedName>
        <fullName evidence="1">Uncharacterized protein</fullName>
    </submittedName>
</protein>
<gene>
    <name evidence="1" type="ORF">PNBC_19945</name>
</gene>
<organism evidence="1 2">
    <name type="scientific">Paenibacillus crassostreae</name>
    <dbReference type="NCBI Taxonomy" id="1763538"/>
    <lineage>
        <taxon>Bacteria</taxon>
        <taxon>Bacillati</taxon>
        <taxon>Bacillota</taxon>
        <taxon>Bacilli</taxon>
        <taxon>Bacillales</taxon>
        <taxon>Paenibacillaceae</taxon>
        <taxon>Paenibacillus</taxon>
    </lineage>
</organism>
<dbReference type="Proteomes" id="UP000077134">
    <property type="component" value="Unassembled WGS sequence"/>
</dbReference>
<reference evidence="1 2" key="1">
    <citation type="submission" date="2016-02" db="EMBL/GenBank/DDBJ databases">
        <title>Paenibacillus sp. LPB0068, isolated from Crassostrea gigas.</title>
        <authorList>
            <person name="Shin S.-K."/>
            <person name="Yi H."/>
        </authorList>
    </citation>
    <scope>NUCLEOTIDE SEQUENCE [LARGE SCALE GENOMIC DNA]</scope>
    <source>
        <strain evidence="1 2">LPB0068</strain>
    </source>
</reference>